<reference evidence="3" key="1">
    <citation type="submission" date="2023-07" db="EMBL/GenBank/DDBJ databases">
        <title>draft genome sequence of fig (Ficus carica).</title>
        <authorList>
            <person name="Takahashi T."/>
            <person name="Nishimura K."/>
        </authorList>
    </citation>
    <scope>NUCLEOTIDE SEQUENCE</scope>
</reference>
<dbReference type="Proteomes" id="UP001187192">
    <property type="component" value="Unassembled WGS sequence"/>
</dbReference>
<gene>
    <name evidence="3" type="ORF">TIFTF001_036340</name>
</gene>
<dbReference type="Pfam" id="PF14438">
    <property type="entry name" value="SM-ATX"/>
    <property type="match status" value="1"/>
</dbReference>
<keyword evidence="4" id="KW-1185">Reference proteome</keyword>
<feature type="compositionally biased region" description="Polar residues" evidence="1">
    <location>
        <begin position="312"/>
        <end position="324"/>
    </location>
</feature>
<evidence type="ECO:0000313" key="4">
    <source>
        <dbReference type="Proteomes" id="UP001187192"/>
    </source>
</evidence>
<dbReference type="GO" id="GO:0034063">
    <property type="term" value="P:stress granule assembly"/>
    <property type="evidence" value="ECO:0007669"/>
    <property type="project" value="TreeGrafter"/>
</dbReference>
<dbReference type="GO" id="GO:0010494">
    <property type="term" value="C:cytoplasmic stress granule"/>
    <property type="evidence" value="ECO:0007669"/>
    <property type="project" value="TreeGrafter"/>
</dbReference>
<dbReference type="AlphaFoldDB" id="A0AA88JCN4"/>
<organism evidence="3 4">
    <name type="scientific">Ficus carica</name>
    <name type="common">Common fig</name>
    <dbReference type="NCBI Taxonomy" id="3494"/>
    <lineage>
        <taxon>Eukaryota</taxon>
        <taxon>Viridiplantae</taxon>
        <taxon>Streptophyta</taxon>
        <taxon>Embryophyta</taxon>
        <taxon>Tracheophyta</taxon>
        <taxon>Spermatophyta</taxon>
        <taxon>Magnoliopsida</taxon>
        <taxon>eudicotyledons</taxon>
        <taxon>Gunneridae</taxon>
        <taxon>Pentapetalae</taxon>
        <taxon>rosids</taxon>
        <taxon>fabids</taxon>
        <taxon>Rosales</taxon>
        <taxon>Moraceae</taxon>
        <taxon>Ficeae</taxon>
        <taxon>Ficus</taxon>
    </lineage>
</organism>
<feature type="region of interest" description="Disordered" evidence="1">
    <location>
        <begin position="312"/>
        <end position="333"/>
    </location>
</feature>
<evidence type="ECO:0000256" key="1">
    <source>
        <dbReference type="SAM" id="MobiDB-lite"/>
    </source>
</evidence>
<dbReference type="InterPro" id="IPR045117">
    <property type="entry name" value="ATXN2-like"/>
</dbReference>
<feature type="region of interest" description="Disordered" evidence="1">
    <location>
        <begin position="167"/>
        <end position="186"/>
    </location>
</feature>
<protein>
    <recommendedName>
        <fullName evidence="2">Ataxin 2 SM domain-containing protein</fullName>
    </recommendedName>
</protein>
<comment type="caution">
    <text evidence="3">The sequence shown here is derived from an EMBL/GenBank/DDBJ whole genome shotgun (WGS) entry which is preliminary data.</text>
</comment>
<accession>A0AA88JCN4</accession>
<feature type="domain" description="Ataxin 2 SM" evidence="2">
    <location>
        <begin position="28"/>
        <end position="106"/>
    </location>
</feature>
<name>A0AA88JCN4_FICCA</name>
<sequence>MGRLYRELRSDGENKKASSSSSSSSLSDALLFATICFVGLPVDVHVKDGSVFSGIFHTASVHHDYGIVLKKARMTKKGKANSNIANGALIETLVILSGDLVQLVAKGVLLPADGDAGNFAGTDADTVMDIRVPSEQCAENDVEELIKSAFDTRRTEQIRSSLQKDNGFAQDFMPTNSGKDREGRKPQMKEASAAAVNGRQCGRDGLQGEKEDVKEKLEFHLEDSTIKVEGSSSSSDACFTQVKPIKEGQTTIAAELSSYEASCDPTSLPAKMAKQLFEQPASADTSSCTVSLDVSTSTNRVVDVTLGSSHCSTETVPHISQSNKSSKESRLNPGAKIFSPSFMNPISATPAVQTVAGIGYVPNNSPVMPVPAAQPEVRLNPFGSHSSVPVKNLPYANLPPGTVGTATPFPQPIIGHVGSRPQPLRYAVQYPIQGGPGIVHPNSESVTVGRLGQLVYVHPVSPEIVPGVTALSSSLLARPLPAPHQVQFPKHQGAVAGQAMQLCVAPPLVATGQQPPYAMPCHIPILQQAFPSNCYIQDPGSNVSVNTKFL</sequence>
<dbReference type="GO" id="GO:0003729">
    <property type="term" value="F:mRNA binding"/>
    <property type="evidence" value="ECO:0007669"/>
    <property type="project" value="TreeGrafter"/>
</dbReference>
<dbReference type="InterPro" id="IPR025852">
    <property type="entry name" value="SM_dom_ATX"/>
</dbReference>
<dbReference type="EMBL" id="BTGU01000429">
    <property type="protein sequence ID" value="GMN67281.1"/>
    <property type="molecule type" value="Genomic_DNA"/>
</dbReference>
<proteinExistence type="predicted"/>
<evidence type="ECO:0000313" key="3">
    <source>
        <dbReference type="EMBL" id="GMN67281.1"/>
    </source>
</evidence>
<dbReference type="PANTHER" id="PTHR12854">
    <property type="entry name" value="ATAXIN 2-RELATED"/>
    <property type="match status" value="1"/>
</dbReference>
<evidence type="ECO:0000259" key="2">
    <source>
        <dbReference type="Pfam" id="PF14438"/>
    </source>
</evidence>
<dbReference type="PANTHER" id="PTHR12854:SF12">
    <property type="entry name" value="POLYADENYLATE-BINDING PROTEIN INTERACTING PROTEIN"/>
    <property type="match status" value="1"/>
</dbReference>